<gene>
    <name evidence="3" type="ORF">WMY93_000052</name>
</gene>
<protein>
    <recommendedName>
        <fullName evidence="2">BTB domain-containing protein</fullName>
    </recommendedName>
</protein>
<dbReference type="PANTHER" id="PTHR46071:SF3">
    <property type="entry name" value="ANKYRIN REPEAT AND BTB_POZ DOMAIN-CONTAINING PROTEIN 2"/>
    <property type="match status" value="1"/>
</dbReference>
<name>A0AAW0Q3Y8_9GOBI</name>
<dbReference type="InterPro" id="IPR036770">
    <property type="entry name" value="Ankyrin_rpt-contain_sf"/>
</dbReference>
<dbReference type="InterPro" id="IPR000210">
    <property type="entry name" value="BTB/POZ_dom"/>
</dbReference>
<dbReference type="InterPro" id="IPR002110">
    <property type="entry name" value="Ankyrin_rpt"/>
</dbReference>
<dbReference type="Gene3D" id="1.25.40.20">
    <property type="entry name" value="Ankyrin repeat-containing domain"/>
    <property type="match status" value="1"/>
</dbReference>
<dbReference type="PROSITE" id="PS50097">
    <property type="entry name" value="BTB"/>
    <property type="match status" value="1"/>
</dbReference>
<dbReference type="InterPro" id="IPR052089">
    <property type="entry name" value="Ankyrin-BTB/POZ_domain"/>
</dbReference>
<dbReference type="AlphaFoldDB" id="A0AAW0Q3Y8"/>
<dbReference type="SUPFAM" id="SSF54695">
    <property type="entry name" value="POZ domain"/>
    <property type="match status" value="1"/>
</dbReference>
<keyword evidence="1" id="KW-0040">ANK repeat</keyword>
<organism evidence="3 4">
    <name type="scientific">Mugilogobius chulae</name>
    <name type="common">yellowstripe goby</name>
    <dbReference type="NCBI Taxonomy" id="88201"/>
    <lineage>
        <taxon>Eukaryota</taxon>
        <taxon>Metazoa</taxon>
        <taxon>Chordata</taxon>
        <taxon>Craniata</taxon>
        <taxon>Vertebrata</taxon>
        <taxon>Euteleostomi</taxon>
        <taxon>Actinopterygii</taxon>
        <taxon>Neopterygii</taxon>
        <taxon>Teleostei</taxon>
        <taxon>Neoteleostei</taxon>
        <taxon>Acanthomorphata</taxon>
        <taxon>Gobiaria</taxon>
        <taxon>Gobiiformes</taxon>
        <taxon>Gobioidei</taxon>
        <taxon>Gobiidae</taxon>
        <taxon>Gobionellinae</taxon>
        <taxon>Mugilogobius</taxon>
    </lineage>
</organism>
<feature type="repeat" description="ANK" evidence="1">
    <location>
        <begin position="111"/>
        <end position="143"/>
    </location>
</feature>
<evidence type="ECO:0000259" key="2">
    <source>
        <dbReference type="PROSITE" id="PS50097"/>
    </source>
</evidence>
<dbReference type="SMART" id="SM00225">
    <property type="entry name" value="BTB"/>
    <property type="match status" value="1"/>
</dbReference>
<sequence>MDGSWHRADSDGSGFQETKALQPLPIRQPRWMKRLMNLLKKSLMMKMWTFSLKRKDYLTPETLPGARWTPAWLCRFKSELGFRMLCSGRPDLLQEASTLLGEKGLDTVDERGLSALMYASAAGDEALVQVLIQAGAQLDLQVPVCSRSHPSVSPGTRHWTALTLAVLHSHLSVAQLLLEAGADVEAQVGQAQDCSVETPLQLASSAGDYEMVGLLLSYGADPLLPVHHGSSPLSEDINCFSCAAAHGHRNVVHRLVLEPPRSREDVLSLEEILAEGVDQEKPWDPCRKQGNLRLCKNQEQPWERSRNQGNLRMCKARLKALQQASYYSSEHGYLDVTLDIRDMGVPWTVHSWLQSVLRAHELGRDRIILSLLQDFSSISSENYSPEFVQTGVPVLFRLLQTTKDYMILQRVASVLSQAYGPAPVSPVSPLDVSLSTHLDVHFLNNQEMSDVTFMIEGKPFFAHRVLLISASDRFAQLLSESPDAMIHIDHMTYSTFQLMMKSLYCGGTRGVTVSESEATELLPVSVFFGLGSLQRSCEISLSLSLTLDNAVSVYRTAKLNSASELVSFCQGFFLQNLASLLEREDFHRLLLGGCGSEKTYPETELLCGAELDQEQGLSSRLLLDLETELQHRLVTLCPNCRD</sequence>
<keyword evidence="4" id="KW-1185">Reference proteome</keyword>
<dbReference type="PANTHER" id="PTHR46071">
    <property type="entry name" value="ANKYRIN REPEAT AND BTB/POZ DOMAIN-CONTAINING"/>
    <property type="match status" value="1"/>
</dbReference>
<dbReference type="PROSITE" id="PS50297">
    <property type="entry name" value="ANK_REP_REGION"/>
    <property type="match status" value="3"/>
</dbReference>
<feature type="repeat" description="ANK" evidence="1">
    <location>
        <begin position="157"/>
        <end position="189"/>
    </location>
</feature>
<comment type="caution">
    <text evidence="3">The sequence shown here is derived from an EMBL/GenBank/DDBJ whole genome shotgun (WGS) entry which is preliminary data.</text>
</comment>
<dbReference type="Proteomes" id="UP001460270">
    <property type="component" value="Unassembled WGS sequence"/>
</dbReference>
<dbReference type="Gene3D" id="3.30.710.10">
    <property type="entry name" value="Potassium Channel Kv1.1, Chain A"/>
    <property type="match status" value="1"/>
</dbReference>
<dbReference type="Pfam" id="PF12796">
    <property type="entry name" value="Ank_2"/>
    <property type="match status" value="1"/>
</dbReference>
<evidence type="ECO:0000313" key="4">
    <source>
        <dbReference type="Proteomes" id="UP001460270"/>
    </source>
</evidence>
<evidence type="ECO:0000313" key="3">
    <source>
        <dbReference type="EMBL" id="KAK7944324.1"/>
    </source>
</evidence>
<evidence type="ECO:0000256" key="1">
    <source>
        <dbReference type="PROSITE-ProRule" id="PRU00023"/>
    </source>
</evidence>
<proteinExistence type="predicted"/>
<dbReference type="PROSITE" id="PS50088">
    <property type="entry name" value="ANK_REPEAT"/>
    <property type="match status" value="3"/>
</dbReference>
<accession>A0AAW0Q3Y8</accession>
<dbReference type="SUPFAM" id="SSF48403">
    <property type="entry name" value="Ankyrin repeat"/>
    <property type="match status" value="1"/>
</dbReference>
<dbReference type="Pfam" id="PF00023">
    <property type="entry name" value="Ank"/>
    <property type="match status" value="1"/>
</dbReference>
<dbReference type="Pfam" id="PF00651">
    <property type="entry name" value="BTB"/>
    <property type="match status" value="1"/>
</dbReference>
<reference evidence="4" key="1">
    <citation type="submission" date="2024-04" db="EMBL/GenBank/DDBJ databases">
        <title>Salinicola lusitanus LLJ914,a marine bacterium isolated from the Okinawa Trough.</title>
        <authorList>
            <person name="Li J."/>
        </authorList>
    </citation>
    <scope>NUCLEOTIDE SEQUENCE [LARGE SCALE GENOMIC DNA]</scope>
</reference>
<dbReference type="InterPro" id="IPR011333">
    <property type="entry name" value="SKP1/BTB/POZ_sf"/>
</dbReference>
<feature type="repeat" description="ANK" evidence="1">
    <location>
        <begin position="195"/>
        <end position="221"/>
    </location>
</feature>
<dbReference type="SMART" id="SM00248">
    <property type="entry name" value="ANK"/>
    <property type="match status" value="4"/>
</dbReference>
<dbReference type="EMBL" id="JBBPFD010000001">
    <property type="protein sequence ID" value="KAK7944324.1"/>
    <property type="molecule type" value="Genomic_DNA"/>
</dbReference>
<feature type="domain" description="BTB" evidence="2">
    <location>
        <begin position="449"/>
        <end position="506"/>
    </location>
</feature>